<evidence type="ECO:0008006" key="4">
    <source>
        <dbReference type="Google" id="ProtNLM"/>
    </source>
</evidence>
<keyword evidence="3" id="KW-1185">Reference proteome</keyword>
<organism evidence="2 3">
    <name type="scientific">Desulfomicrobium macestii</name>
    <dbReference type="NCBI Taxonomy" id="90731"/>
    <lineage>
        <taxon>Bacteria</taxon>
        <taxon>Pseudomonadati</taxon>
        <taxon>Thermodesulfobacteriota</taxon>
        <taxon>Desulfovibrionia</taxon>
        <taxon>Desulfovibrionales</taxon>
        <taxon>Desulfomicrobiaceae</taxon>
        <taxon>Desulfomicrobium</taxon>
    </lineage>
</organism>
<feature type="signal peptide" evidence="1">
    <location>
        <begin position="1"/>
        <end position="23"/>
    </location>
</feature>
<dbReference type="EMBL" id="JADBGG010000022">
    <property type="protein sequence ID" value="MBE1426189.1"/>
    <property type="molecule type" value="Genomic_DNA"/>
</dbReference>
<reference evidence="2 3" key="1">
    <citation type="submission" date="2020-10" db="EMBL/GenBank/DDBJ databases">
        <title>Genomic Encyclopedia of Type Strains, Phase IV (KMG-IV): sequencing the most valuable type-strain genomes for metagenomic binning, comparative biology and taxonomic classification.</title>
        <authorList>
            <person name="Goeker M."/>
        </authorList>
    </citation>
    <scope>NUCLEOTIDE SEQUENCE [LARGE SCALE GENOMIC DNA]</scope>
    <source>
        <strain evidence="2 3">DSM 4194</strain>
    </source>
</reference>
<dbReference type="NCBIfam" id="NF033939">
    <property type="entry name" value="DESULF_POR1"/>
    <property type="match status" value="1"/>
</dbReference>
<protein>
    <recommendedName>
        <fullName evidence="4">Porin</fullName>
    </recommendedName>
</protein>
<dbReference type="Proteomes" id="UP000639010">
    <property type="component" value="Unassembled WGS sequence"/>
</dbReference>
<evidence type="ECO:0000313" key="2">
    <source>
        <dbReference type="EMBL" id="MBE1426189.1"/>
    </source>
</evidence>
<sequence>MKRFALVALLAAMLFGVATTVSATELKVKGNLDVYGMWSANLMDHDSDVADGDNYMTTQRMRTYFTYVANENLKAVLGLEIDNVWGDGTAADWGTDGKGNIEVKHAYIDFNFPDTAINVKAGLQYVALPSVFGNPVFEDDAAALVVSAPINDMFGLTVGYTRGVDKNYNTSSVSSSFNGTDWNDAAFSDKDDIDMAFLAAPITLDGFSVTPYFGYAWIGQNSGYGNEVDSGSYEIDGVKVSVSETTKPGWTDDATVWVLGANAELTMFDPLTFAADLIYGELDAEAENDDYTSKGWYAALAASYKMDMLTATLFTTYATGADEDADKDNNLPTLAEGWGLTPYIGGVRAFSTTYDSFATDALGVGSDGTGLWTVGLVLDDITFVEKLTHKLVIAYARGTGDDSKAFDETGDTYNNLFTKEDSAWELYFVNKYMIYENLAAINELGYFKGTSELYEDANDDDLDASYFATVGFSYKF</sequence>
<evidence type="ECO:0000313" key="3">
    <source>
        <dbReference type="Proteomes" id="UP000639010"/>
    </source>
</evidence>
<comment type="caution">
    <text evidence="2">The sequence shown here is derived from an EMBL/GenBank/DDBJ whole genome shotgun (WGS) entry which is preliminary data.</text>
</comment>
<proteinExistence type="predicted"/>
<accession>A0ABR9H656</accession>
<feature type="chain" id="PRO_5047406400" description="Porin" evidence="1">
    <location>
        <begin position="24"/>
        <end position="476"/>
    </location>
</feature>
<name>A0ABR9H656_9BACT</name>
<evidence type="ECO:0000256" key="1">
    <source>
        <dbReference type="SAM" id="SignalP"/>
    </source>
</evidence>
<dbReference type="InterPro" id="IPR059232">
    <property type="entry name" value="Porin_put"/>
</dbReference>
<dbReference type="SUPFAM" id="SSF56935">
    <property type="entry name" value="Porins"/>
    <property type="match status" value="1"/>
</dbReference>
<dbReference type="RefSeq" id="WP_192624220.1">
    <property type="nucleotide sequence ID" value="NZ_JADBGG010000022.1"/>
</dbReference>
<keyword evidence="1" id="KW-0732">Signal</keyword>
<gene>
    <name evidence="2" type="ORF">H4684_002851</name>
</gene>